<keyword evidence="2" id="KW-0812">Transmembrane</keyword>
<comment type="caution">
    <text evidence="3">The sequence shown here is derived from an EMBL/GenBank/DDBJ whole genome shotgun (WGS) entry which is preliminary data.</text>
</comment>
<gene>
    <name evidence="3" type="ORF">G3446_04615</name>
</gene>
<proteinExistence type="predicted"/>
<feature type="transmembrane region" description="Helical" evidence="2">
    <location>
        <begin position="26"/>
        <end position="55"/>
    </location>
</feature>
<keyword evidence="2" id="KW-0472">Membrane</keyword>
<sequence length="111" mass="11470">MNHAHAYGKASSGEGPLAKTLWHLPLILAGLIGAYELELGHLAVAALAVGLLIAFQARMNKADGAGAGNARMSKQARGDGGTRAARALTTPRTAARTVLDGGSFERHQLQS</sequence>
<dbReference type="AlphaFoldDB" id="A0A6M0JUD6"/>
<dbReference type="Proteomes" id="UP000483379">
    <property type="component" value="Unassembled WGS sequence"/>
</dbReference>
<dbReference type="RefSeq" id="WP_164451235.1">
    <property type="nucleotide sequence ID" value="NZ_JAAIJQ010000009.1"/>
</dbReference>
<dbReference type="EMBL" id="JAAIJQ010000009">
    <property type="protein sequence ID" value="NEV61190.1"/>
    <property type="molecule type" value="Genomic_DNA"/>
</dbReference>
<reference evidence="3 4" key="1">
    <citation type="submission" date="2020-02" db="EMBL/GenBank/DDBJ databases">
        <title>Genome sequences of Thiorhodococcus mannitoliphagus and Thiorhodococcus minor, purple sulfur photosynthetic bacteria in the gammaproteobacterial family, Chromatiaceae.</title>
        <authorList>
            <person name="Aviles F.A."/>
            <person name="Meyer T.E."/>
            <person name="Kyndt J.A."/>
        </authorList>
    </citation>
    <scope>NUCLEOTIDE SEQUENCE [LARGE SCALE GENOMIC DNA]</scope>
    <source>
        <strain evidence="3 4">DSM 11518</strain>
    </source>
</reference>
<evidence type="ECO:0000256" key="2">
    <source>
        <dbReference type="SAM" id="Phobius"/>
    </source>
</evidence>
<evidence type="ECO:0000313" key="3">
    <source>
        <dbReference type="EMBL" id="NEV61190.1"/>
    </source>
</evidence>
<name>A0A6M0JUD6_9GAMM</name>
<feature type="compositionally biased region" description="Low complexity" evidence="1">
    <location>
        <begin position="82"/>
        <end position="97"/>
    </location>
</feature>
<protein>
    <submittedName>
        <fullName evidence="3">Uncharacterized protein</fullName>
    </submittedName>
</protein>
<evidence type="ECO:0000256" key="1">
    <source>
        <dbReference type="SAM" id="MobiDB-lite"/>
    </source>
</evidence>
<keyword evidence="2" id="KW-1133">Transmembrane helix</keyword>
<accession>A0A6M0JUD6</accession>
<feature type="region of interest" description="Disordered" evidence="1">
    <location>
        <begin position="64"/>
        <end position="111"/>
    </location>
</feature>
<organism evidence="3 4">
    <name type="scientific">Thiorhodococcus minor</name>
    <dbReference type="NCBI Taxonomy" id="57489"/>
    <lineage>
        <taxon>Bacteria</taxon>
        <taxon>Pseudomonadati</taxon>
        <taxon>Pseudomonadota</taxon>
        <taxon>Gammaproteobacteria</taxon>
        <taxon>Chromatiales</taxon>
        <taxon>Chromatiaceae</taxon>
        <taxon>Thiorhodococcus</taxon>
    </lineage>
</organism>
<keyword evidence="4" id="KW-1185">Reference proteome</keyword>
<evidence type="ECO:0000313" key="4">
    <source>
        <dbReference type="Proteomes" id="UP000483379"/>
    </source>
</evidence>